<dbReference type="EMBL" id="GBRH01225967">
    <property type="protein sequence ID" value="JAD71928.1"/>
    <property type="molecule type" value="Transcribed_RNA"/>
</dbReference>
<dbReference type="AlphaFoldDB" id="A0A0A9CBU6"/>
<sequence>MDARWRDSLQCAMALAMPSCCSMSESSRRDGGDRAASDICAADAERLFRRRRSTAAAAPGAATRRSRLEIKLRYRRMTSPEGGLILASPSWSWSGEPYPPYAAKSLVERALLELREKLARPP</sequence>
<organism evidence="1">
    <name type="scientific">Arundo donax</name>
    <name type="common">Giant reed</name>
    <name type="synonym">Donax arundinaceus</name>
    <dbReference type="NCBI Taxonomy" id="35708"/>
    <lineage>
        <taxon>Eukaryota</taxon>
        <taxon>Viridiplantae</taxon>
        <taxon>Streptophyta</taxon>
        <taxon>Embryophyta</taxon>
        <taxon>Tracheophyta</taxon>
        <taxon>Spermatophyta</taxon>
        <taxon>Magnoliopsida</taxon>
        <taxon>Liliopsida</taxon>
        <taxon>Poales</taxon>
        <taxon>Poaceae</taxon>
        <taxon>PACMAD clade</taxon>
        <taxon>Arundinoideae</taxon>
        <taxon>Arundineae</taxon>
        <taxon>Arundo</taxon>
    </lineage>
</organism>
<reference evidence="1" key="1">
    <citation type="submission" date="2014-09" db="EMBL/GenBank/DDBJ databases">
        <authorList>
            <person name="Magalhaes I.L.F."/>
            <person name="Oliveira U."/>
            <person name="Santos F.R."/>
            <person name="Vidigal T.H.D.A."/>
            <person name="Brescovit A.D."/>
            <person name="Santos A.J."/>
        </authorList>
    </citation>
    <scope>NUCLEOTIDE SEQUENCE</scope>
    <source>
        <tissue evidence="1">Shoot tissue taken approximately 20 cm above the soil surface</tissue>
    </source>
</reference>
<reference evidence="1" key="2">
    <citation type="journal article" date="2015" name="Data Brief">
        <title>Shoot transcriptome of the giant reed, Arundo donax.</title>
        <authorList>
            <person name="Barrero R.A."/>
            <person name="Guerrero F.D."/>
            <person name="Moolhuijzen P."/>
            <person name="Goolsby J.A."/>
            <person name="Tidwell J."/>
            <person name="Bellgard S.E."/>
            <person name="Bellgard M.I."/>
        </authorList>
    </citation>
    <scope>NUCLEOTIDE SEQUENCE</scope>
    <source>
        <tissue evidence="1">Shoot tissue taken approximately 20 cm above the soil surface</tissue>
    </source>
</reference>
<evidence type="ECO:0000313" key="1">
    <source>
        <dbReference type="EMBL" id="JAD71928.1"/>
    </source>
</evidence>
<accession>A0A0A9CBU6</accession>
<name>A0A0A9CBU6_ARUDO</name>
<protein>
    <submittedName>
        <fullName evidence="1">Uncharacterized protein</fullName>
    </submittedName>
</protein>
<proteinExistence type="predicted"/>